<keyword evidence="4 8" id="KW-0812">Transmembrane</keyword>
<evidence type="ECO:0000256" key="4">
    <source>
        <dbReference type="ARBA" id="ARBA00022692"/>
    </source>
</evidence>
<accession>A0ABD1MI50</accession>
<evidence type="ECO:0000256" key="1">
    <source>
        <dbReference type="ARBA" id="ARBA00004651"/>
    </source>
</evidence>
<feature type="region of interest" description="Disordered" evidence="7">
    <location>
        <begin position="286"/>
        <end position="311"/>
    </location>
</feature>
<comment type="subcellular location">
    <subcellularLocation>
        <location evidence="1">Cell membrane</location>
        <topology evidence="1">Multi-pass membrane protein</topology>
    </subcellularLocation>
</comment>
<dbReference type="CDD" id="cd01117">
    <property type="entry name" value="YbiR_permease"/>
    <property type="match status" value="1"/>
</dbReference>
<evidence type="ECO:0000256" key="7">
    <source>
        <dbReference type="SAM" id="MobiDB-lite"/>
    </source>
</evidence>
<keyword evidence="6 8" id="KW-0472">Membrane</keyword>
<comment type="caution">
    <text evidence="10">The sequence shown here is derived from an EMBL/GenBank/DDBJ whole genome shotgun (WGS) entry which is preliminary data.</text>
</comment>
<organism evidence="10 11">
    <name type="scientific">Flemingia macrophylla</name>
    <dbReference type="NCBI Taxonomy" id="520843"/>
    <lineage>
        <taxon>Eukaryota</taxon>
        <taxon>Viridiplantae</taxon>
        <taxon>Streptophyta</taxon>
        <taxon>Embryophyta</taxon>
        <taxon>Tracheophyta</taxon>
        <taxon>Spermatophyta</taxon>
        <taxon>Magnoliopsida</taxon>
        <taxon>eudicotyledons</taxon>
        <taxon>Gunneridae</taxon>
        <taxon>Pentapetalae</taxon>
        <taxon>rosids</taxon>
        <taxon>fabids</taxon>
        <taxon>Fabales</taxon>
        <taxon>Fabaceae</taxon>
        <taxon>Papilionoideae</taxon>
        <taxon>50 kb inversion clade</taxon>
        <taxon>NPAAA clade</taxon>
        <taxon>indigoferoid/millettioid clade</taxon>
        <taxon>Phaseoleae</taxon>
        <taxon>Flemingia</taxon>
    </lineage>
</organism>
<feature type="domain" description="Citrate transporter-like" evidence="9">
    <location>
        <begin position="27"/>
        <end position="493"/>
    </location>
</feature>
<feature type="transmembrane region" description="Helical" evidence="8">
    <location>
        <begin position="32"/>
        <end position="51"/>
    </location>
</feature>
<feature type="transmembrane region" description="Helical" evidence="8">
    <location>
        <begin position="436"/>
        <end position="454"/>
    </location>
</feature>
<dbReference type="PANTHER" id="PTHR43302:SF15">
    <property type="entry name" value="SILICON EFFLUX TRANSPORTER LSI2"/>
    <property type="match status" value="1"/>
</dbReference>
<evidence type="ECO:0000256" key="6">
    <source>
        <dbReference type="ARBA" id="ARBA00023136"/>
    </source>
</evidence>
<dbReference type="Pfam" id="PF03600">
    <property type="entry name" value="CitMHS"/>
    <property type="match status" value="1"/>
</dbReference>
<reference evidence="10 11" key="1">
    <citation type="submission" date="2024-08" db="EMBL/GenBank/DDBJ databases">
        <title>Insights into the chromosomal genome structure of Flemingia macrophylla.</title>
        <authorList>
            <person name="Ding Y."/>
            <person name="Zhao Y."/>
            <person name="Bi W."/>
            <person name="Wu M."/>
            <person name="Zhao G."/>
            <person name="Gong Y."/>
            <person name="Li W."/>
            <person name="Zhang P."/>
        </authorList>
    </citation>
    <scope>NUCLEOTIDE SEQUENCE [LARGE SCALE GENOMIC DNA]</scope>
    <source>
        <strain evidence="10">DYQJB</strain>
        <tissue evidence="10">Leaf</tissue>
    </source>
</reference>
<dbReference type="EMBL" id="JBGMDY010000005">
    <property type="protein sequence ID" value="KAL2334745.1"/>
    <property type="molecule type" value="Genomic_DNA"/>
</dbReference>
<sequence length="546" mass="59484">MALAPVPKLVLGSVAFAIFWVLAVFPAVPFLPIGRTAGSLLGAMLMVIFRVLTPDQAYEAIDLPILGLLFGTMVVSVYLERADMFKYIGQLLSWKSRGPKDLLCRICLISAISSALFTNDTSCVVLTEFILKIAKQHNLPPHPLLLALATSANIGSAATPIGNPQNLVIAVQGKISFGKFLIGVLPAMLVGVVVNALILMIMYWRVLSIQKDEENPVADHAAEEEVNSHQFSPARMSHFSSFNSQEWNARIESFNIQRSPQPQVQILRNRSMASDGEIDRDFANTLDSRRNSNASKEDPNGVPMPSQTVEETNLSKADANTIVDKPIEAHVLLTSEEKDFRSVRWKYLLWKSCVYIITLGMLVAMLLGLNMSWTAITASLALVVLDFKDAMPSLEKVSYSLLIFFCGMFITVDGFNRTGIPGALWDVMEPYSRVNNASGIAILALVILILSNVASNVPTVLLLGGPVAASAAAISPEYEKKAWLILAWASTVAGNLSLLGSAANLIVCEQARRAPNIAYTLTFWNHLKFGLPSTLVITAIGLTLIR</sequence>
<feature type="transmembrane region" description="Helical" evidence="8">
    <location>
        <begin position="6"/>
        <end position="25"/>
    </location>
</feature>
<evidence type="ECO:0000256" key="8">
    <source>
        <dbReference type="SAM" id="Phobius"/>
    </source>
</evidence>
<feature type="transmembrane region" description="Helical" evidence="8">
    <location>
        <begin position="397"/>
        <end position="415"/>
    </location>
</feature>
<dbReference type="Proteomes" id="UP001603857">
    <property type="component" value="Unassembled WGS sequence"/>
</dbReference>
<evidence type="ECO:0000256" key="3">
    <source>
        <dbReference type="ARBA" id="ARBA00022475"/>
    </source>
</evidence>
<feature type="transmembrane region" description="Helical" evidence="8">
    <location>
        <begin position="180"/>
        <end position="204"/>
    </location>
</feature>
<keyword evidence="11" id="KW-1185">Reference proteome</keyword>
<evidence type="ECO:0000259" key="9">
    <source>
        <dbReference type="Pfam" id="PF03600"/>
    </source>
</evidence>
<feature type="transmembrane region" description="Helical" evidence="8">
    <location>
        <begin position="354"/>
        <end position="385"/>
    </location>
</feature>
<dbReference type="PANTHER" id="PTHR43302">
    <property type="entry name" value="TRANSPORTER ARSB-RELATED"/>
    <property type="match status" value="1"/>
</dbReference>
<evidence type="ECO:0000256" key="2">
    <source>
        <dbReference type="ARBA" id="ARBA00022448"/>
    </source>
</evidence>
<dbReference type="InterPro" id="IPR004680">
    <property type="entry name" value="Cit_transptr-like_dom"/>
</dbReference>
<feature type="compositionally biased region" description="Basic and acidic residues" evidence="7">
    <location>
        <begin position="286"/>
        <end position="299"/>
    </location>
</feature>
<feature type="transmembrane region" description="Helical" evidence="8">
    <location>
        <begin position="485"/>
        <end position="507"/>
    </location>
</feature>
<keyword evidence="5 8" id="KW-1133">Transmembrane helix</keyword>
<keyword evidence="3" id="KW-1003">Cell membrane</keyword>
<keyword evidence="2" id="KW-0813">Transport</keyword>
<evidence type="ECO:0000313" key="10">
    <source>
        <dbReference type="EMBL" id="KAL2334745.1"/>
    </source>
</evidence>
<proteinExistence type="predicted"/>
<feature type="transmembrane region" description="Helical" evidence="8">
    <location>
        <begin position="527"/>
        <end position="545"/>
    </location>
</feature>
<dbReference type="AlphaFoldDB" id="A0ABD1MI50"/>
<name>A0ABD1MI50_9FABA</name>
<evidence type="ECO:0000313" key="11">
    <source>
        <dbReference type="Proteomes" id="UP001603857"/>
    </source>
</evidence>
<feature type="transmembrane region" description="Helical" evidence="8">
    <location>
        <begin position="63"/>
        <end position="81"/>
    </location>
</feature>
<protein>
    <recommendedName>
        <fullName evidence="9">Citrate transporter-like domain-containing protein</fullName>
    </recommendedName>
</protein>
<dbReference type="GO" id="GO:0005886">
    <property type="term" value="C:plasma membrane"/>
    <property type="evidence" value="ECO:0007669"/>
    <property type="project" value="UniProtKB-SubCell"/>
</dbReference>
<gene>
    <name evidence="10" type="ORF">Fmac_015958</name>
</gene>
<evidence type="ECO:0000256" key="5">
    <source>
        <dbReference type="ARBA" id="ARBA00022989"/>
    </source>
</evidence>